<reference evidence="4" key="1">
    <citation type="submission" date="2021-05" db="EMBL/GenBank/DDBJ databases">
        <authorList>
            <person name="Pietrasiak N."/>
            <person name="Ward R."/>
            <person name="Stajich J.E."/>
            <person name="Kurbessoian T."/>
        </authorList>
    </citation>
    <scope>NUCLEOTIDE SEQUENCE</scope>
    <source>
        <strain evidence="4">GSE-TBD4-15B</strain>
    </source>
</reference>
<reference evidence="4" key="2">
    <citation type="journal article" date="2022" name="Microbiol. Resour. Announc.">
        <title>Metagenome Sequencing to Explore Phylogenomics of Terrestrial Cyanobacteria.</title>
        <authorList>
            <person name="Ward R.D."/>
            <person name="Stajich J.E."/>
            <person name="Johansen J.R."/>
            <person name="Huntemann M."/>
            <person name="Clum A."/>
            <person name="Foster B."/>
            <person name="Foster B."/>
            <person name="Roux S."/>
            <person name="Palaniappan K."/>
            <person name="Varghese N."/>
            <person name="Mukherjee S."/>
            <person name="Reddy T.B.K."/>
            <person name="Daum C."/>
            <person name="Copeland A."/>
            <person name="Chen I.A."/>
            <person name="Ivanova N.N."/>
            <person name="Kyrpides N.C."/>
            <person name="Shapiro N."/>
            <person name="Eloe-Fadrosh E.A."/>
            <person name="Pietrasiak N."/>
        </authorList>
    </citation>
    <scope>NUCLEOTIDE SEQUENCE</scope>
    <source>
        <strain evidence="4">GSE-TBD4-15B</strain>
    </source>
</reference>
<dbReference type="CDD" id="cd07067">
    <property type="entry name" value="HP_PGM_like"/>
    <property type="match status" value="1"/>
</dbReference>
<sequence length="401" mass="43907">MLSLSSFAPDLTQDSTRVVLVRHGQSTFNQLKLYQGSSDTSMLTEQGYETAGRVGQFLNSQQPIDAVYTSPLKRVQQTVEAILEHLDSKSPKPLDVHQSLREIDMSGWEGRSFQAVQQAEPAAHECWKQRPHEFRLATPQAMSSSGAVAVAVQTCYPVLDLYARAQQFWQEVLPRHAGQTILIASHGGTNRALISTALGLAPARFHSLQQSNCGISILNFPNSRPNSRPSSNSSAAQLSILNLTKPIGETLPKLKEGKQGLRLLLLPTESLPQSIAALADSLRDVAINFSLTNTADQAQALTDQMLRQHPQTVQLQVQLQSQQQHFLLNWQRSIAAKSSYSSHLITGLVVTQTADIQQILGDAIGLDPAQRWRLQVQPGAMSVLHYPSAACSPVIQALNFA</sequence>
<feature type="active site" description="Proton donor/acceptor" evidence="1">
    <location>
        <position position="102"/>
    </location>
</feature>
<protein>
    <submittedName>
        <fullName evidence="4">Histidine phosphatase family protein</fullName>
    </submittedName>
</protein>
<evidence type="ECO:0000313" key="4">
    <source>
        <dbReference type="EMBL" id="MBW4468326.1"/>
    </source>
</evidence>
<feature type="active site" description="Tele-phosphohistidine intermediate" evidence="1">
    <location>
        <position position="23"/>
    </location>
</feature>
<dbReference type="Proteomes" id="UP000707356">
    <property type="component" value="Unassembled WGS sequence"/>
</dbReference>
<name>A0A951PEN3_9CYAN</name>
<evidence type="ECO:0000313" key="5">
    <source>
        <dbReference type="Proteomes" id="UP000707356"/>
    </source>
</evidence>
<dbReference type="GO" id="GO:0016791">
    <property type="term" value="F:phosphatase activity"/>
    <property type="evidence" value="ECO:0007669"/>
    <property type="project" value="TreeGrafter"/>
</dbReference>
<proteinExistence type="predicted"/>
<feature type="binding site" evidence="2">
    <location>
        <position position="74"/>
    </location>
    <ligand>
        <name>substrate</name>
    </ligand>
</feature>
<gene>
    <name evidence="4" type="ORF">KME07_23100</name>
</gene>
<dbReference type="AlphaFoldDB" id="A0A951PEN3"/>
<dbReference type="PROSITE" id="PS00175">
    <property type="entry name" value="PG_MUTASE"/>
    <property type="match status" value="1"/>
</dbReference>
<organism evidence="4 5">
    <name type="scientific">Pegethrix bostrychoides GSE-TBD4-15B</name>
    <dbReference type="NCBI Taxonomy" id="2839662"/>
    <lineage>
        <taxon>Bacteria</taxon>
        <taxon>Bacillati</taxon>
        <taxon>Cyanobacteriota</taxon>
        <taxon>Cyanophyceae</taxon>
        <taxon>Oculatellales</taxon>
        <taxon>Oculatellaceae</taxon>
        <taxon>Pegethrix</taxon>
    </lineage>
</organism>
<dbReference type="SMART" id="SM00855">
    <property type="entry name" value="PGAM"/>
    <property type="match status" value="1"/>
</dbReference>
<dbReference type="InterPro" id="IPR013078">
    <property type="entry name" value="His_Pase_superF_clade-1"/>
</dbReference>
<evidence type="ECO:0000256" key="3">
    <source>
        <dbReference type="PIRSR" id="PIRSR613078-3"/>
    </source>
</evidence>
<dbReference type="PANTHER" id="PTHR48100:SF10">
    <property type="entry name" value="2-CARBOXY-D-ARABINITOL-1-PHOSPHATASE-RELATED"/>
    <property type="match status" value="1"/>
</dbReference>
<evidence type="ECO:0000256" key="1">
    <source>
        <dbReference type="PIRSR" id="PIRSR613078-1"/>
    </source>
</evidence>
<dbReference type="InterPro" id="IPR029033">
    <property type="entry name" value="His_PPase_superfam"/>
</dbReference>
<dbReference type="Pfam" id="PF00300">
    <property type="entry name" value="His_Phos_1"/>
    <property type="match status" value="1"/>
</dbReference>
<dbReference type="Gene3D" id="3.40.50.1240">
    <property type="entry name" value="Phosphoglycerate mutase-like"/>
    <property type="match status" value="1"/>
</dbReference>
<comment type="caution">
    <text evidence="4">The sequence shown here is derived from an EMBL/GenBank/DDBJ whole genome shotgun (WGS) entry which is preliminary data.</text>
</comment>
<feature type="site" description="Transition state stabilizer" evidence="3">
    <location>
        <position position="186"/>
    </location>
</feature>
<dbReference type="SUPFAM" id="SSF53254">
    <property type="entry name" value="Phosphoglycerate mutase-like"/>
    <property type="match status" value="1"/>
</dbReference>
<feature type="binding site" evidence="2">
    <location>
        <begin position="22"/>
        <end position="29"/>
    </location>
    <ligand>
        <name>substrate</name>
    </ligand>
</feature>
<dbReference type="InterPro" id="IPR001345">
    <property type="entry name" value="PG/BPGM_mutase_AS"/>
</dbReference>
<evidence type="ECO:0000256" key="2">
    <source>
        <dbReference type="PIRSR" id="PIRSR613078-2"/>
    </source>
</evidence>
<accession>A0A951PEN3</accession>
<dbReference type="InterPro" id="IPR050275">
    <property type="entry name" value="PGM_Phosphatase"/>
</dbReference>
<dbReference type="EMBL" id="JAHHHV010000087">
    <property type="protein sequence ID" value="MBW4468326.1"/>
    <property type="molecule type" value="Genomic_DNA"/>
</dbReference>
<dbReference type="PANTHER" id="PTHR48100">
    <property type="entry name" value="BROAD-SPECIFICITY PHOSPHATASE YOR283W-RELATED"/>
    <property type="match status" value="1"/>
</dbReference>